<protein>
    <submittedName>
        <fullName evidence="2">MFS domain-containing protein</fullName>
    </submittedName>
</protein>
<accession>A0A1I7UAE6</accession>
<keyword evidence="1" id="KW-1185">Reference proteome</keyword>
<evidence type="ECO:0000313" key="1">
    <source>
        <dbReference type="Proteomes" id="UP000095282"/>
    </source>
</evidence>
<sequence>MMYIVVESLLALVPATGANSLRILLVSELFPPSARTAVGQARTVAVKRNSILNTPRTRALTFDHKFIPENPHS</sequence>
<organism evidence="1 2">
    <name type="scientific">Caenorhabditis tropicalis</name>
    <dbReference type="NCBI Taxonomy" id="1561998"/>
    <lineage>
        <taxon>Eukaryota</taxon>
        <taxon>Metazoa</taxon>
        <taxon>Ecdysozoa</taxon>
        <taxon>Nematoda</taxon>
        <taxon>Chromadorea</taxon>
        <taxon>Rhabditida</taxon>
        <taxon>Rhabditina</taxon>
        <taxon>Rhabditomorpha</taxon>
        <taxon>Rhabditoidea</taxon>
        <taxon>Rhabditidae</taxon>
        <taxon>Peloderinae</taxon>
        <taxon>Caenorhabditis</taxon>
    </lineage>
</organism>
<evidence type="ECO:0000313" key="2">
    <source>
        <dbReference type="WBParaSite" id="Csp11.Scaffold629.g16491.t1"/>
    </source>
</evidence>
<dbReference type="WBParaSite" id="Csp11.Scaffold629.g16491.t1">
    <property type="protein sequence ID" value="Csp11.Scaffold629.g16491.t1"/>
    <property type="gene ID" value="Csp11.Scaffold629.g16491"/>
</dbReference>
<reference evidence="2" key="1">
    <citation type="submission" date="2016-11" db="UniProtKB">
        <authorList>
            <consortium name="WormBaseParasite"/>
        </authorList>
    </citation>
    <scope>IDENTIFICATION</scope>
</reference>
<dbReference type="AlphaFoldDB" id="A0A1I7UAE6"/>
<proteinExistence type="predicted"/>
<dbReference type="STRING" id="1561998.A0A1I7UAE6"/>
<name>A0A1I7UAE6_9PELO</name>
<dbReference type="Proteomes" id="UP000095282">
    <property type="component" value="Unplaced"/>
</dbReference>